<evidence type="ECO:0000313" key="2">
    <source>
        <dbReference type="Proteomes" id="UP001065265"/>
    </source>
</evidence>
<dbReference type="SUPFAM" id="SSF53756">
    <property type="entry name" value="UDP-Glycosyltransferase/glycogen phosphorylase"/>
    <property type="match status" value="1"/>
</dbReference>
<dbReference type="RefSeq" id="WP_265558267.1">
    <property type="nucleotide sequence ID" value="NZ_CP092471.1"/>
</dbReference>
<gene>
    <name evidence="1" type="ORF">L1F33_12740</name>
</gene>
<dbReference type="Pfam" id="PF13692">
    <property type="entry name" value="Glyco_trans_1_4"/>
    <property type="match status" value="1"/>
</dbReference>
<dbReference type="EMBL" id="CP092471">
    <property type="protein sequence ID" value="UVI39086.1"/>
    <property type="molecule type" value="Genomic_DNA"/>
</dbReference>
<dbReference type="PANTHER" id="PTHR12526:SF600">
    <property type="entry name" value="GLYCOSYL TRANSFERASE GROUP 1"/>
    <property type="match status" value="1"/>
</dbReference>
<protein>
    <submittedName>
        <fullName evidence="1">Glycosyltransferase family 4 protein</fullName>
    </submittedName>
</protein>
<evidence type="ECO:0000313" key="1">
    <source>
        <dbReference type="EMBL" id="UVI39086.1"/>
    </source>
</evidence>
<reference evidence="1" key="1">
    <citation type="submission" date="2022-02" db="EMBL/GenBank/DDBJ databases">
        <title>Qipengyuania spongiae sp. nov., isolated from marine sponge.</title>
        <authorList>
            <person name="Li Z."/>
            <person name="Zhang M."/>
        </authorList>
    </citation>
    <scope>NUCLEOTIDE SEQUENCE</scope>
    <source>
        <strain evidence="1">PHS-Z21</strain>
    </source>
</reference>
<keyword evidence="2" id="KW-1185">Reference proteome</keyword>
<dbReference type="Proteomes" id="UP001065265">
    <property type="component" value="Chromosome"/>
</dbReference>
<sequence>MKGPIAIVSKQRLVGATNGSSAYLIAIARSLAGTGHEVHLIQPSPNIFGRTPAMRLQPEMDVFASHTIRATLRLGNWRIVLSPAIWAAAAAGVARKLLRKVGMKGRWTEDRPRPYSVATPWVRADLAFVERHLPPGCSAVIADYIFCAPALALAPEAAATGIVMHDLFHARAGGGKDSVAIVSRDDEVRMLGAADAVLAIQQEEAAFVAAQVPDTRAVLVPMPAEIATSPAPGEDDRLLFVGSNTAPNTVGLSWFLEQVWPLVRRARPACVLEVAGTVDRGFEGPVPEGVRFLGLVPDLAPLYRDAGVVISPLTFGSGLKIKLVEAMAAGKAVVATSITLQGVAEHCGEAVICTDDAAEFAGAVSRLAGDRNARANLAERALASAVHNFSAETVHRELRDWADGRA</sequence>
<name>A0ABY5SYZ8_9SPHN</name>
<dbReference type="CDD" id="cd03801">
    <property type="entry name" value="GT4_PimA-like"/>
    <property type="match status" value="1"/>
</dbReference>
<organism evidence="1 2">
    <name type="scientific">Qipengyuania spongiae</name>
    <dbReference type="NCBI Taxonomy" id="2909673"/>
    <lineage>
        <taxon>Bacteria</taxon>
        <taxon>Pseudomonadati</taxon>
        <taxon>Pseudomonadota</taxon>
        <taxon>Alphaproteobacteria</taxon>
        <taxon>Sphingomonadales</taxon>
        <taxon>Erythrobacteraceae</taxon>
        <taxon>Qipengyuania</taxon>
    </lineage>
</organism>
<dbReference type="PANTHER" id="PTHR12526">
    <property type="entry name" value="GLYCOSYLTRANSFERASE"/>
    <property type="match status" value="1"/>
</dbReference>
<proteinExistence type="predicted"/>
<accession>A0ABY5SYZ8</accession>
<dbReference type="Gene3D" id="3.40.50.2000">
    <property type="entry name" value="Glycogen Phosphorylase B"/>
    <property type="match status" value="2"/>
</dbReference>